<dbReference type="RefSeq" id="YP_004207870.1">
    <property type="nucleotide sequence ID" value="NC_015049.1"/>
</dbReference>
<dbReference type="GO" id="GO:0051276">
    <property type="term" value="P:chromosome organization"/>
    <property type="evidence" value="ECO:0007669"/>
    <property type="project" value="InterPro"/>
</dbReference>
<dbReference type="Proteomes" id="UP000164320">
    <property type="component" value="Genome"/>
</dbReference>
<keyword evidence="1" id="KW-0472">Membrane</keyword>
<dbReference type="Proteomes" id="UP000134313">
    <property type="component" value="Segment"/>
</dbReference>
<evidence type="ECO:0000313" key="5">
    <source>
        <dbReference type="Proteomes" id="UP000134313"/>
    </source>
</evidence>
<dbReference type="Gene3D" id="3.40.50.300">
    <property type="entry name" value="P-loop containing nucleotide triphosphate hydrolases"/>
    <property type="match status" value="1"/>
</dbReference>
<dbReference type="OrthoDB" id="16400at10239"/>
<sequence>MLLSKKVAHFKQKCGSRLLEDHQCPVDWSSSPGVFWATTRHSLCVPEPYVGVLNGAVKFSNTFQNYCFRQRRVGYGLPHPSFGSAQFITNPKPHVIPELSNVLQEMMSQATGTSSNSLELKVAQDTLSLFTDGPQLKSMTLFLSNIVTYFHTTHLKHQVFLEPFQKQLILHSFFFIASIKFPETVFKMYNQTKELFGLLHTNESIMTTFQQKATVFLIPRRHGKTWIVVAIISMLLCSIDNIHIGYVAHQKHVSMAVFLEVISILQSRFAKDLVDIKKENGLIIFKHTGGSSTLMCATCFNKNVSTSFLFFCTQ</sequence>
<keyword evidence="1" id="KW-0812">Transmembrane</keyword>
<dbReference type="EMBL" id="HQ698924">
    <property type="protein sequence ID" value="ADW24457.1"/>
    <property type="molecule type" value="Genomic_DNA"/>
</dbReference>
<dbReference type="GeneID" id="10192225"/>
<dbReference type="EMBL" id="HQ221963">
    <property type="protein sequence ID" value="ADW24375.1"/>
    <property type="molecule type" value="Genomic_DNA"/>
</dbReference>
<gene>
    <name evidence="4" type="ORF">RHVP-L.29a</name>
    <name evidence="3" type="ORF">RHVP.29a</name>
</gene>
<name>E9M5L7_9GAMA</name>
<organism evidence="3 5">
    <name type="scientific">Cricetid gammaherpesvirus 2</name>
    <dbReference type="NCBI Taxonomy" id="1605972"/>
    <lineage>
        <taxon>Viruses</taxon>
        <taxon>Duplodnaviria</taxon>
        <taxon>Heunggongvirae</taxon>
        <taxon>Peploviricota</taxon>
        <taxon>Herviviricetes</taxon>
        <taxon>Herpesvirales</taxon>
        <taxon>Orthoherpesviridae</taxon>
        <taxon>Gammaherpesvirinae</taxon>
        <taxon>Rhadinovirus</taxon>
        <taxon>Rhadinovirus cricetidgamma2</taxon>
    </lineage>
</organism>
<feature type="transmembrane region" description="Helical" evidence="1">
    <location>
        <begin position="226"/>
        <end position="246"/>
    </location>
</feature>
<dbReference type="KEGG" id="vg:10192225"/>
<evidence type="ECO:0000313" key="3">
    <source>
        <dbReference type="EMBL" id="ADW24375.1"/>
    </source>
</evidence>
<dbReference type="Pfam" id="PF02500">
    <property type="entry name" value="DNA_pack_N"/>
    <property type="match status" value="1"/>
</dbReference>
<accession>E9M5L7</accession>
<evidence type="ECO:0000256" key="1">
    <source>
        <dbReference type="SAM" id="Phobius"/>
    </source>
</evidence>
<proteinExistence type="predicted"/>
<protein>
    <submittedName>
        <fullName evidence="3">Cleavage/packaging protein</fullName>
    </submittedName>
</protein>
<dbReference type="InterPro" id="IPR003499">
    <property type="entry name" value="DNA_pack_N"/>
</dbReference>
<dbReference type="InterPro" id="IPR027417">
    <property type="entry name" value="P-loop_NTPase"/>
</dbReference>
<evidence type="ECO:0000313" key="6">
    <source>
        <dbReference type="Proteomes" id="UP000164320"/>
    </source>
</evidence>
<evidence type="ECO:0000259" key="2">
    <source>
        <dbReference type="Pfam" id="PF02500"/>
    </source>
</evidence>
<keyword evidence="1" id="KW-1133">Transmembrane helix</keyword>
<keyword evidence="5" id="KW-1185">Reference proteome</keyword>
<feature type="domain" description="Probable DNA packing protein N-terminal" evidence="2">
    <location>
        <begin position="47"/>
        <end position="303"/>
    </location>
</feature>
<reference evidence="5 6" key="1">
    <citation type="journal article" date="2011" name="J. Virol.">
        <title>Identification and sequencing of a novel rodent gammaherpesvirus that establishes acute and latent infection in laboratory mice.</title>
        <authorList>
            <person name="Loh J."/>
            <person name="Zhao G."/>
            <person name="Nelson C.A."/>
            <person name="Coder P."/>
            <person name="Droit L."/>
            <person name="Handley S.A."/>
            <person name="Johnson L.S."/>
            <person name="Vachharajani P."/>
            <person name="Guzman H."/>
            <person name="Tesh R.B."/>
            <person name="Wang D."/>
            <person name="Fremont D.H."/>
            <person name="Virgin H.W."/>
        </authorList>
    </citation>
    <scope>NUCLEOTIDE SEQUENCE [LARGE SCALE GENOMIC DNA]</scope>
</reference>
<evidence type="ECO:0000313" key="4">
    <source>
        <dbReference type="EMBL" id="ADW24457.1"/>
    </source>
</evidence>